<dbReference type="PANTHER" id="PTHR37299:SF4">
    <property type="entry name" value="TRANSCRIPTIONAL REGULATOR"/>
    <property type="match status" value="1"/>
</dbReference>
<dbReference type="SMART" id="SM00850">
    <property type="entry name" value="LytTR"/>
    <property type="match status" value="1"/>
</dbReference>
<dbReference type="PROSITE" id="PS50930">
    <property type="entry name" value="HTH_LYTTR"/>
    <property type="match status" value="1"/>
</dbReference>
<reference evidence="2 3" key="1">
    <citation type="submission" date="2019-03" db="EMBL/GenBank/DDBJ databases">
        <title>Genomic Encyclopedia of Type Strains, Phase IV (KMG-IV): sequencing the most valuable type-strain genomes for metagenomic binning, comparative biology and taxonomic classification.</title>
        <authorList>
            <person name="Goeker M."/>
        </authorList>
    </citation>
    <scope>NUCLEOTIDE SEQUENCE [LARGE SCALE GENOMIC DNA]</scope>
    <source>
        <strain evidence="2 3">DSM 100556</strain>
    </source>
</reference>
<sequence length="151" mass="17541">MRVTVRKIKNKEQEQVVIECVDLTQEIKDIYSYVLSKGVELPGVEDGHMAKIKLEDIYYFEAVDEKLFAYTQNKVFEIKLRLYEAERAYAPYHFIRCSKSVVLNLMQLKSISPALNGRFLAHLKSGEKVMISRQYISSIREKVFGGNKNEI</sequence>
<name>A0A4R1QVE9_9FIRM</name>
<dbReference type="PANTHER" id="PTHR37299">
    <property type="entry name" value="TRANSCRIPTIONAL REGULATOR-RELATED"/>
    <property type="match status" value="1"/>
</dbReference>
<protein>
    <submittedName>
        <fullName evidence="2">LytTR family transcriptional regulator</fullName>
    </submittedName>
</protein>
<dbReference type="AlphaFoldDB" id="A0A4R1QVE9"/>
<proteinExistence type="predicted"/>
<evidence type="ECO:0000313" key="2">
    <source>
        <dbReference type="EMBL" id="TCL56555.1"/>
    </source>
</evidence>
<evidence type="ECO:0000313" key="3">
    <source>
        <dbReference type="Proteomes" id="UP000295718"/>
    </source>
</evidence>
<gene>
    <name evidence="2" type="ORF">EDD76_11149</name>
</gene>
<feature type="domain" description="HTH LytTR-type" evidence="1">
    <location>
        <begin position="41"/>
        <end position="145"/>
    </location>
</feature>
<dbReference type="GO" id="GO:0000156">
    <property type="term" value="F:phosphorelay response regulator activity"/>
    <property type="evidence" value="ECO:0007669"/>
    <property type="project" value="InterPro"/>
</dbReference>
<dbReference type="GO" id="GO:0003677">
    <property type="term" value="F:DNA binding"/>
    <property type="evidence" value="ECO:0007669"/>
    <property type="project" value="InterPro"/>
</dbReference>
<keyword evidence="3" id="KW-1185">Reference proteome</keyword>
<dbReference type="Gene3D" id="2.40.50.1020">
    <property type="entry name" value="LytTr DNA-binding domain"/>
    <property type="match status" value="1"/>
</dbReference>
<dbReference type="EMBL" id="SLUO01000011">
    <property type="protein sequence ID" value="TCL56555.1"/>
    <property type="molecule type" value="Genomic_DNA"/>
</dbReference>
<comment type="caution">
    <text evidence="2">The sequence shown here is derived from an EMBL/GenBank/DDBJ whole genome shotgun (WGS) entry which is preliminary data.</text>
</comment>
<accession>A0A4R1QVE9</accession>
<dbReference type="RefSeq" id="WP_031390251.1">
    <property type="nucleotide sequence ID" value="NZ_JPNB01000001.1"/>
</dbReference>
<dbReference type="Pfam" id="PF04397">
    <property type="entry name" value="LytTR"/>
    <property type="match status" value="1"/>
</dbReference>
<evidence type="ECO:0000259" key="1">
    <source>
        <dbReference type="PROSITE" id="PS50930"/>
    </source>
</evidence>
<dbReference type="InterPro" id="IPR046947">
    <property type="entry name" value="LytR-like"/>
</dbReference>
<dbReference type="OrthoDB" id="9808614at2"/>
<dbReference type="InterPro" id="IPR007492">
    <property type="entry name" value="LytTR_DNA-bd_dom"/>
</dbReference>
<organism evidence="2 3">
    <name type="scientific">Kineothrix alysoides</name>
    <dbReference type="NCBI Taxonomy" id="1469948"/>
    <lineage>
        <taxon>Bacteria</taxon>
        <taxon>Bacillati</taxon>
        <taxon>Bacillota</taxon>
        <taxon>Clostridia</taxon>
        <taxon>Lachnospirales</taxon>
        <taxon>Lachnospiraceae</taxon>
        <taxon>Kineothrix</taxon>
    </lineage>
</organism>
<dbReference type="Proteomes" id="UP000295718">
    <property type="component" value="Unassembled WGS sequence"/>
</dbReference>
<dbReference type="STRING" id="1469948.GCA_000732725_01536"/>